<dbReference type="Proteomes" id="UP001062846">
    <property type="component" value="Chromosome 13"/>
</dbReference>
<accession>A0ACC0L8Q9</accession>
<evidence type="ECO:0000313" key="2">
    <source>
        <dbReference type="Proteomes" id="UP001062846"/>
    </source>
</evidence>
<protein>
    <submittedName>
        <fullName evidence="1">Uncharacterized protein</fullName>
    </submittedName>
</protein>
<evidence type="ECO:0000313" key="1">
    <source>
        <dbReference type="EMBL" id="KAI8524896.1"/>
    </source>
</evidence>
<comment type="caution">
    <text evidence="1">The sequence shown here is derived from an EMBL/GenBank/DDBJ whole genome shotgun (WGS) entry which is preliminary data.</text>
</comment>
<gene>
    <name evidence="1" type="ORF">RHMOL_Rhmol13G0185000</name>
</gene>
<keyword evidence="2" id="KW-1185">Reference proteome</keyword>
<sequence length="62" mass="7144">MIWGINYCRSKFVGCTIFKLVFAASIYHLWGERNDRIFKQKGVELKVSFGQIVKNVRACLCG</sequence>
<reference evidence="1" key="1">
    <citation type="submission" date="2022-02" db="EMBL/GenBank/DDBJ databases">
        <title>Plant Genome Project.</title>
        <authorList>
            <person name="Zhang R.-G."/>
        </authorList>
    </citation>
    <scope>NUCLEOTIDE SEQUENCE</scope>
    <source>
        <strain evidence="1">AT1</strain>
    </source>
</reference>
<proteinExistence type="predicted"/>
<organism evidence="1 2">
    <name type="scientific">Rhododendron molle</name>
    <name type="common">Chinese azalea</name>
    <name type="synonym">Azalea mollis</name>
    <dbReference type="NCBI Taxonomy" id="49168"/>
    <lineage>
        <taxon>Eukaryota</taxon>
        <taxon>Viridiplantae</taxon>
        <taxon>Streptophyta</taxon>
        <taxon>Embryophyta</taxon>
        <taxon>Tracheophyta</taxon>
        <taxon>Spermatophyta</taxon>
        <taxon>Magnoliopsida</taxon>
        <taxon>eudicotyledons</taxon>
        <taxon>Gunneridae</taxon>
        <taxon>Pentapetalae</taxon>
        <taxon>asterids</taxon>
        <taxon>Ericales</taxon>
        <taxon>Ericaceae</taxon>
        <taxon>Ericoideae</taxon>
        <taxon>Rhodoreae</taxon>
        <taxon>Rhododendron</taxon>
    </lineage>
</organism>
<dbReference type="EMBL" id="CM046400">
    <property type="protein sequence ID" value="KAI8524896.1"/>
    <property type="molecule type" value="Genomic_DNA"/>
</dbReference>
<name>A0ACC0L8Q9_RHOML</name>